<feature type="region of interest" description="Disordered" evidence="1">
    <location>
        <begin position="1"/>
        <end position="37"/>
    </location>
</feature>
<reference evidence="2" key="1">
    <citation type="submission" date="2014-09" db="EMBL/GenBank/DDBJ databases">
        <authorList>
            <person name="Magalhaes I.L.F."/>
            <person name="Oliveira U."/>
            <person name="Santos F.R."/>
            <person name="Vidigal T.H.D.A."/>
            <person name="Brescovit A.D."/>
            <person name="Santos A.J."/>
        </authorList>
    </citation>
    <scope>NUCLEOTIDE SEQUENCE</scope>
    <source>
        <tissue evidence="2">Shoot tissue taken approximately 20 cm above the soil surface</tissue>
    </source>
</reference>
<dbReference type="AlphaFoldDB" id="A0A0A9GYC1"/>
<evidence type="ECO:0000256" key="1">
    <source>
        <dbReference type="SAM" id="MobiDB-lite"/>
    </source>
</evidence>
<name>A0A0A9GYC1_ARUDO</name>
<feature type="compositionally biased region" description="Basic and acidic residues" evidence="1">
    <location>
        <begin position="1"/>
        <end position="12"/>
    </location>
</feature>
<evidence type="ECO:0000313" key="2">
    <source>
        <dbReference type="EMBL" id="JAE29527.1"/>
    </source>
</evidence>
<dbReference type="EMBL" id="GBRH01168369">
    <property type="protein sequence ID" value="JAE29527.1"/>
    <property type="molecule type" value="Transcribed_RNA"/>
</dbReference>
<sequence length="81" mass="8794">MVSSYQKDKAEANRGGLQKPEALLREANTGETKARKRGRGTACVPYHLLVFTTANYPLGLALPELLRSHHSGIASRCTGDL</sequence>
<proteinExistence type="predicted"/>
<protein>
    <submittedName>
        <fullName evidence="2">Uncharacterized protein</fullName>
    </submittedName>
</protein>
<reference evidence="2" key="2">
    <citation type="journal article" date="2015" name="Data Brief">
        <title>Shoot transcriptome of the giant reed, Arundo donax.</title>
        <authorList>
            <person name="Barrero R.A."/>
            <person name="Guerrero F.D."/>
            <person name="Moolhuijzen P."/>
            <person name="Goolsby J.A."/>
            <person name="Tidwell J."/>
            <person name="Bellgard S.E."/>
            <person name="Bellgard M.I."/>
        </authorList>
    </citation>
    <scope>NUCLEOTIDE SEQUENCE</scope>
    <source>
        <tissue evidence="2">Shoot tissue taken approximately 20 cm above the soil surface</tissue>
    </source>
</reference>
<organism evidence="2">
    <name type="scientific">Arundo donax</name>
    <name type="common">Giant reed</name>
    <name type="synonym">Donax arundinaceus</name>
    <dbReference type="NCBI Taxonomy" id="35708"/>
    <lineage>
        <taxon>Eukaryota</taxon>
        <taxon>Viridiplantae</taxon>
        <taxon>Streptophyta</taxon>
        <taxon>Embryophyta</taxon>
        <taxon>Tracheophyta</taxon>
        <taxon>Spermatophyta</taxon>
        <taxon>Magnoliopsida</taxon>
        <taxon>Liliopsida</taxon>
        <taxon>Poales</taxon>
        <taxon>Poaceae</taxon>
        <taxon>PACMAD clade</taxon>
        <taxon>Arundinoideae</taxon>
        <taxon>Arundineae</taxon>
        <taxon>Arundo</taxon>
    </lineage>
</organism>
<accession>A0A0A9GYC1</accession>